<organism evidence="1 2">
    <name type="scientific">Dentiscutata heterogama</name>
    <dbReference type="NCBI Taxonomy" id="1316150"/>
    <lineage>
        <taxon>Eukaryota</taxon>
        <taxon>Fungi</taxon>
        <taxon>Fungi incertae sedis</taxon>
        <taxon>Mucoromycota</taxon>
        <taxon>Glomeromycotina</taxon>
        <taxon>Glomeromycetes</taxon>
        <taxon>Diversisporales</taxon>
        <taxon>Gigasporaceae</taxon>
        <taxon>Dentiscutata</taxon>
    </lineage>
</organism>
<protein>
    <submittedName>
        <fullName evidence="1">5554_t:CDS:1</fullName>
    </submittedName>
</protein>
<evidence type="ECO:0000313" key="2">
    <source>
        <dbReference type="Proteomes" id="UP000789702"/>
    </source>
</evidence>
<reference evidence="1" key="1">
    <citation type="submission" date="2021-06" db="EMBL/GenBank/DDBJ databases">
        <authorList>
            <person name="Kallberg Y."/>
            <person name="Tangrot J."/>
            <person name="Rosling A."/>
        </authorList>
    </citation>
    <scope>NUCLEOTIDE SEQUENCE</scope>
    <source>
        <strain evidence="1">IL203A</strain>
    </source>
</reference>
<feature type="non-terminal residue" evidence="1">
    <location>
        <position position="1"/>
    </location>
</feature>
<comment type="caution">
    <text evidence="1">The sequence shown here is derived from an EMBL/GenBank/DDBJ whole genome shotgun (WGS) entry which is preliminary data.</text>
</comment>
<evidence type="ECO:0000313" key="1">
    <source>
        <dbReference type="EMBL" id="CAG8593442.1"/>
    </source>
</evidence>
<dbReference type="EMBL" id="CAJVPU010009298">
    <property type="protein sequence ID" value="CAG8593442.1"/>
    <property type="molecule type" value="Genomic_DNA"/>
</dbReference>
<keyword evidence="2" id="KW-1185">Reference proteome</keyword>
<proteinExistence type="predicted"/>
<gene>
    <name evidence="1" type="ORF">DHETER_LOCUS6955</name>
</gene>
<accession>A0ACA9MRF5</accession>
<dbReference type="Proteomes" id="UP000789702">
    <property type="component" value="Unassembled WGS sequence"/>
</dbReference>
<sequence>IMELGDGLLLEKWYHIAYTLSDSEKRLDVYIDGEWLGFYSIQDFKKQRVIFNDGPLYIGKAYDLGFNGEIRNVRNFNWRLSAGEKKPIVYGSKVALIHVPTGKYLSTKGVKYDLGPNNKQYMVICSGKEIDLVKDVWTIVGAHDESVNMGNSVLFNSIIGFKHQATNLCLHSHGTGAGVTPKSNSQQVTLCPGRGGDNDWLVRRFGPDTSYSHLTNEDVINLFHIATNKPALCSHSVILNDGSQEVCCNGDGSDEKNMWLIKLIE</sequence>
<name>A0ACA9MRF5_9GLOM</name>